<dbReference type="PANTHER" id="PTHR38459:SF1">
    <property type="entry name" value="PROPHAGE BACTOPRENOL-LINKED GLUCOSE TRANSLOCASE HOMOLOG"/>
    <property type="match status" value="1"/>
</dbReference>
<evidence type="ECO:0000313" key="8">
    <source>
        <dbReference type="EMBL" id="SER16982.1"/>
    </source>
</evidence>
<comment type="subcellular location">
    <subcellularLocation>
        <location evidence="1">Membrane</location>
        <topology evidence="1">Multi-pass membrane protein</topology>
    </subcellularLocation>
</comment>
<name>A0A1H9LZY4_9LACT</name>
<gene>
    <name evidence="8" type="ORF">SAMN05421767_1231</name>
</gene>
<dbReference type="PANTHER" id="PTHR38459">
    <property type="entry name" value="PROPHAGE BACTOPRENOL-LINKED GLUCOSE TRANSLOCASE HOMOLOG"/>
    <property type="match status" value="1"/>
</dbReference>
<keyword evidence="3 6" id="KW-0812">Transmembrane</keyword>
<evidence type="ECO:0000256" key="2">
    <source>
        <dbReference type="ARBA" id="ARBA00009399"/>
    </source>
</evidence>
<dbReference type="OrthoDB" id="9812049at2"/>
<dbReference type="EMBL" id="FOGF01000023">
    <property type="protein sequence ID" value="SER16982.1"/>
    <property type="molecule type" value="Genomic_DNA"/>
</dbReference>
<feature type="transmembrane region" description="Helical" evidence="6">
    <location>
        <begin position="73"/>
        <end position="90"/>
    </location>
</feature>
<dbReference type="RefSeq" id="WP_089746816.1">
    <property type="nucleotide sequence ID" value="NZ_FOGF01000023.1"/>
</dbReference>
<keyword evidence="4 6" id="KW-1133">Transmembrane helix</keyword>
<feature type="transmembrane region" description="Helical" evidence="6">
    <location>
        <begin position="39"/>
        <end position="58"/>
    </location>
</feature>
<keyword evidence="9" id="KW-1185">Reference proteome</keyword>
<evidence type="ECO:0000256" key="3">
    <source>
        <dbReference type="ARBA" id="ARBA00022692"/>
    </source>
</evidence>
<organism evidence="8 9">
    <name type="scientific">Granulicatella balaenopterae</name>
    <dbReference type="NCBI Taxonomy" id="137733"/>
    <lineage>
        <taxon>Bacteria</taxon>
        <taxon>Bacillati</taxon>
        <taxon>Bacillota</taxon>
        <taxon>Bacilli</taxon>
        <taxon>Lactobacillales</taxon>
        <taxon>Carnobacteriaceae</taxon>
        <taxon>Granulicatella</taxon>
    </lineage>
</organism>
<comment type="similarity">
    <text evidence="2">Belongs to the GtrA family.</text>
</comment>
<evidence type="ECO:0000256" key="5">
    <source>
        <dbReference type="ARBA" id="ARBA00023136"/>
    </source>
</evidence>
<proteinExistence type="inferred from homology"/>
<protein>
    <submittedName>
        <fullName evidence="8">Putative flippase GtrA (Transmembrane translocase of bactoprenol-linked glucose)</fullName>
    </submittedName>
</protein>
<dbReference type="STRING" id="137733.SAMN05421767_1231"/>
<dbReference type="Proteomes" id="UP000198556">
    <property type="component" value="Unassembled WGS sequence"/>
</dbReference>
<sequence length="137" mass="16194">MKKIFRKHQEFIRFMLVGIMNTLFGASLMFILYNLFHVSYWWSSAANYFFGSILSFCLNKQFTFQVDYQHRQIMRFTLNIALCYLVSYGISKPLVEALLRQLSANLQDNISMLVGMVGFTILNYFGQRYFVFQKGEN</sequence>
<dbReference type="GO" id="GO:0005886">
    <property type="term" value="C:plasma membrane"/>
    <property type="evidence" value="ECO:0007669"/>
    <property type="project" value="TreeGrafter"/>
</dbReference>
<dbReference type="InterPro" id="IPR051401">
    <property type="entry name" value="GtrA_CellWall_Glycosyl"/>
</dbReference>
<feature type="domain" description="GtrA/DPMS transmembrane" evidence="7">
    <location>
        <begin position="13"/>
        <end position="132"/>
    </location>
</feature>
<dbReference type="GO" id="GO:0000271">
    <property type="term" value="P:polysaccharide biosynthetic process"/>
    <property type="evidence" value="ECO:0007669"/>
    <property type="project" value="InterPro"/>
</dbReference>
<evidence type="ECO:0000256" key="6">
    <source>
        <dbReference type="SAM" id="Phobius"/>
    </source>
</evidence>
<dbReference type="Pfam" id="PF04138">
    <property type="entry name" value="GtrA_DPMS_TM"/>
    <property type="match status" value="1"/>
</dbReference>
<evidence type="ECO:0000256" key="4">
    <source>
        <dbReference type="ARBA" id="ARBA00022989"/>
    </source>
</evidence>
<evidence type="ECO:0000313" key="9">
    <source>
        <dbReference type="Proteomes" id="UP000198556"/>
    </source>
</evidence>
<evidence type="ECO:0000256" key="1">
    <source>
        <dbReference type="ARBA" id="ARBA00004141"/>
    </source>
</evidence>
<reference evidence="8 9" key="1">
    <citation type="submission" date="2016-10" db="EMBL/GenBank/DDBJ databases">
        <authorList>
            <person name="de Groot N.N."/>
        </authorList>
    </citation>
    <scope>NUCLEOTIDE SEQUENCE [LARGE SCALE GENOMIC DNA]</scope>
    <source>
        <strain evidence="8 9">DSM 15827</strain>
    </source>
</reference>
<dbReference type="AlphaFoldDB" id="A0A1H9LZY4"/>
<feature type="transmembrane region" description="Helical" evidence="6">
    <location>
        <begin position="110"/>
        <end position="131"/>
    </location>
</feature>
<feature type="transmembrane region" description="Helical" evidence="6">
    <location>
        <begin position="12"/>
        <end position="33"/>
    </location>
</feature>
<evidence type="ECO:0000259" key="7">
    <source>
        <dbReference type="Pfam" id="PF04138"/>
    </source>
</evidence>
<keyword evidence="5 6" id="KW-0472">Membrane</keyword>
<dbReference type="InterPro" id="IPR007267">
    <property type="entry name" value="GtrA_DPMS_TM"/>
</dbReference>
<accession>A0A1H9LZY4</accession>